<protein>
    <submittedName>
        <fullName evidence="7">Transcriptional regulatory protein</fullName>
    </submittedName>
</protein>
<dbReference type="InterPro" id="IPR002078">
    <property type="entry name" value="Sigma_54_int"/>
</dbReference>
<keyword evidence="2" id="KW-0067">ATP-binding</keyword>
<feature type="domain" description="Sigma-54 factor interaction" evidence="5">
    <location>
        <begin position="147"/>
        <end position="376"/>
    </location>
</feature>
<dbReference type="InterPro" id="IPR002197">
    <property type="entry name" value="HTH_Fis"/>
</dbReference>
<dbReference type="InterPro" id="IPR025944">
    <property type="entry name" value="Sigma_54_int_dom_CS"/>
</dbReference>
<dbReference type="AlphaFoldDB" id="E0RTT2"/>
<dbReference type="Gene3D" id="3.40.50.300">
    <property type="entry name" value="P-loop containing nucleotide triphosphate hydrolases"/>
    <property type="match status" value="1"/>
</dbReference>
<dbReference type="PROSITE" id="PS00688">
    <property type="entry name" value="SIGMA54_INTERACT_3"/>
    <property type="match status" value="1"/>
</dbReference>
<dbReference type="FunFam" id="3.40.50.300:FF:000006">
    <property type="entry name" value="DNA-binding transcriptional regulator NtrC"/>
    <property type="match status" value="1"/>
</dbReference>
<dbReference type="GO" id="GO:0005524">
    <property type="term" value="F:ATP binding"/>
    <property type="evidence" value="ECO:0007669"/>
    <property type="project" value="UniProtKB-KW"/>
</dbReference>
<dbReference type="PROSITE" id="PS50112">
    <property type="entry name" value="PAS"/>
    <property type="match status" value="1"/>
</dbReference>
<dbReference type="CDD" id="cd00130">
    <property type="entry name" value="PAS"/>
    <property type="match status" value="1"/>
</dbReference>
<dbReference type="InterPro" id="IPR027417">
    <property type="entry name" value="P-loop_NTPase"/>
</dbReference>
<keyword evidence="1" id="KW-0547">Nucleotide-binding</keyword>
<reference key="1">
    <citation type="submission" date="2009-08" db="EMBL/GenBank/DDBJ databases">
        <title>The genome sequence of Spirochaeta thermophila DSM6192.</title>
        <authorList>
            <person name="Angelov A."/>
            <person name="Mientus M."/>
            <person name="Wittenberg S."/>
            <person name="Lehmann R."/>
            <person name="Liesegang H."/>
            <person name="Daniel R."/>
            <person name="Liebl W."/>
        </authorList>
    </citation>
    <scope>NUCLEOTIDE SEQUENCE</scope>
    <source>
        <strain>DSM 6192</strain>
    </source>
</reference>
<dbReference type="EMBL" id="CP001698">
    <property type="protein sequence ID" value="ADN02457.1"/>
    <property type="molecule type" value="Genomic_DNA"/>
</dbReference>
<dbReference type="InterPro" id="IPR025662">
    <property type="entry name" value="Sigma_54_int_dom_ATP-bd_1"/>
</dbReference>
<organism evidence="7 8">
    <name type="scientific">Winmispira thermophila (strain ATCC 49972 / DSM 6192 / RI 19.B1)</name>
    <name type="common">Spirochaeta thermophila</name>
    <dbReference type="NCBI Taxonomy" id="665571"/>
    <lineage>
        <taxon>Bacteria</taxon>
        <taxon>Pseudomonadati</taxon>
        <taxon>Spirochaetota</taxon>
        <taxon>Spirochaetia</taxon>
        <taxon>Winmispirales</taxon>
        <taxon>Winmispiraceae</taxon>
        <taxon>Winmispira</taxon>
    </lineage>
</organism>
<dbReference type="InterPro" id="IPR058031">
    <property type="entry name" value="AAA_lid_NorR"/>
</dbReference>
<dbReference type="HOGENOM" id="CLU_000445_8_1_12"/>
<dbReference type="Gene3D" id="1.10.8.60">
    <property type="match status" value="1"/>
</dbReference>
<evidence type="ECO:0000256" key="2">
    <source>
        <dbReference type="ARBA" id="ARBA00022840"/>
    </source>
</evidence>
<dbReference type="eggNOG" id="COG3829">
    <property type="taxonomic scope" value="Bacteria"/>
</dbReference>
<dbReference type="SUPFAM" id="SSF46689">
    <property type="entry name" value="Homeodomain-like"/>
    <property type="match status" value="1"/>
</dbReference>
<evidence type="ECO:0000256" key="4">
    <source>
        <dbReference type="ARBA" id="ARBA00023163"/>
    </source>
</evidence>
<dbReference type="InterPro" id="IPR003593">
    <property type="entry name" value="AAA+_ATPase"/>
</dbReference>
<dbReference type="SMART" id="SM00091">
    <property type="entry name" value="PAS"/>
    <property type="match status" value="1"/>
</dbReference>
<dbReference type="Pfam" id="PF25601">
    <property type="entry name" value="AAA_lid_14"/>
    <property type="match status" value="1"/>
</dbReference>
<dbReference type="GO" id="GO:0006355">
    <property type="term" value="P:regulation of DNA-templated transcription"/>
    <property type="evidence" value="ECO:0007669"/>
    <property type="project" value="InterPro"/>
</dbReference>
<dbReference type="RefSeq" id="WP_013314297.1">
    <property type="nucleotide sequence ID" value="NC_014484.1"/>
</dbReference>
<evidence type="ECO:0000256" key="1">
    <source>
        <dbReference type="ARBA" id="ARBA00022741"/>
    </source>
</evidence>
<dbReference type="Pfam" id="PF02954">
    <property type="entry name" value="HTH_8"/>
    <property type="match status" value="1"/>
</dbReference>
<dbReference type="SMART" id="SM00382">
    <property type="entry name" value="AAA"/>
    <property type="match status" value="1"/>
</dbReference>
<gene>
    <name evidence="7" type="ordered locus">STHERM_c15170</name>
</gene>
<evidence type="ECO:0000313" key="8">
    <source>
        <dbReference type="Proteomes" id="UP000001296"/>
    </source>
</evidence>
<dbReference type="PROSITE" id="PS50045">
    <property type="entry name" value="SIGMA54_INTERACT_4"/>
    <property type="match status" value="1"/>
</dbReference>
<dbReference type="InterPro" id="IPR009057">
    <property type="entry name" value="Homeodomain-like_sf"/>
</dbReference>
<dbReference type="Proteomes" id="UP000001296">
    <property type="component" value="Chromosome"/>
</dbReference>
<dbReference type="Pfam" id="PF00158">
    <property type="entry name" value="Sigma54_activat"/>
    <property type="match status" value="1"/>
</dbReference>
<name>E0RTT2_WINT6</name>
<dbReference type="KEGG" id="sta:STHERM_c15170"/>
<dbReference type="CDD" id="cd00009">
    <property type="entry name" value="AAA"/>
    <property type="match status" value="1"/>
</dbReference>
<reference evidence="7 8" key="2">
    <citation type="journal article" date="2010" name="J. Bacteriol.">
        <title>Genome sequence of the polysaccharide-degrading, thermophilic anaerobe Spirochaeta thermophila DSM 6192.</title>
        <authorList>
            <person name="Angelov A."/>
            <person name="Liebl S."/>
            <person name="Ballschmiter M."/>
            <person name="Bomeke M."/>
            <person name="Lehmann R."/>
            <person name="Liesegang H."/>
            <person name="Daniel R."/>
            <person name="Liebl W."/>
        </authorList>
    </citation>
    <scope>NUCLEOTIDE SEQUENCE [LARGE SCALE GENOMIC DNA]</scope>
    <source>
        <strain evidence="8">ATCC 49972 / DSM 6192 / RI 19.B1</strain>
    </source>
</reference>
<proteinExistence type="predicted"/>
<dbReference type="SUPFAM" id="SSF52540">
    <property type="entry name" value="P-loop containing nucleoside triphosphate hydrolases"/>
    <property type="match status" value="1"/>
</dbReference>
<accession>E0RTT2</accession>
<evidence type="ECO:0000313" key="7">
    <source>
        <dbReference type="EMBL" id="ADN02457.1"/>
    </source>
</evidence>
<dbReference type="PANTHER" id="PTHR32071">
    <property type="entry name" value="TRANSCRIPTIONAL REGULATORY PROTEIN"/>
    <property type="match status" value="1"/>
</dbReference>
<dbReference type="Gene3D" id="3.30.450.20">
    <property type="entry name" value="PAS domain"/>
    <property type="match status" value="1"/>
</dbReference>
<dbReference type="Gene3D" id="1.10.10.60">
    <property type="entry name" value="Homeodomain-like"/>
    <property type="match status" value="1"/>
</dbReference>
<dbReference type="PROSITE" id="PS00675">
    <property type="entry name" value="SIGMA54_INTERACT_1"/>
    <property type="match status" value="1"/>
</dbReference>
<evidence type="ECO:0000259" key="5">
    <source>
        <dbReference type="PROSITE" id="PS50045"/>
    </source>
</evidence>
<dbReference type="PRINTS" id="PR01590">
    <property type="entry name" value="HTHFIS"/>
</dbReference>
<dbReference type="GO" id="GO:0043565">
    <property type="term" value="F:sequence-specific DNA binding"/>
    <property type="evidence" value="ECO:0007669"/>
    <property type="project" value="InterPro"/>
</dbReference>
<dbReference type="PaxDb" id="665571-STHERM_c15170"/>
<keyword evidence="3" id="KW-0805">Transcription regulation</keyword>
<dbReference type="InterPro" id="IPR000014">
    <property type="entry name" value="PAS"/>
</dbReference>
<sequence length="457" mass="51216">MGRSTSDGRSHYEGRREGFTFETLDLLNTLPDGLFVVDEAWRIVYFNETAAEITGVSREEAEGRPCWEVFRSSMCEGGCPLREAMRRGAPVRERSGYIVSAEGERIPVVVSSQVVLHSEGGMRWGVELFRPVGEGGTDGADPAGDELLTRSPAMKPVVELLPEVARTEAVVLITGETGTGKEVVAKAIHRLSPRREGPFVPVHCAGLPESLLEAELFGYKRGAFTGADRDKPGRFALARGGTLFLDEIGELPLHLQVKLLRVLQDRMYEPVGGLRPEKLDARILAATHRDLEEEVKAGRFREDLYYRLNVVRIHLPPLRERREDILLLAEAFLARFTGVYGRDIRGFSPEVVEVFLRYSWPGNVRQLEHVVERAVIVCHEEFIRLEHLPEELVREAGVGEKGEGGGLRTERERVERRRILEAIAASGGSVKDAARLLGVHRSTLYRKMQRLGIRQER</sequence>
<dbReference type="Pfam" id="PF13426">
    <property type="entry name" value="PAS_9"/>
    <property type="match status" value="1"/>
</dbReference>
<feature type="domain" description="PAS" evidence="6">
    <location>
        <begin position="26"/>
        <end position="64"/>
    </location>
</feature>
<dbReference type="NCBIfam" id="TIGR00229">
    <property type="entry name" value="sensory_box"/>
    <property type="match status" value="1"/>
</dbReference>
<dbReference type="InterPro" id="IPR035965">
    <property type="entry name" value="PAS-like_dom_sf"/>
</dbReference>
<dbReference type="SUPFAM" id="SSF55785">
    <property type="entry name" value="PYP-like sensor domain (PAS domain)"/>
    <property type="match status" value="1"/>
</dbReference>
<evidence type="ECO:0000256" key="3">
    <source>
        <dbReference type="ARBA" id="ARBA00023015"/>
    </source>
</evidence>
<keyword evidence="4" id="KW-0804">Transcription</keyword>
<evidence type="ECO:0000259" key="6">
    <source>
        <dbReference type="PROSITE" id="PS50112"/>
    </source>
</evidence>